<dbReference type="InterPro" id="IPR036910">
    <property type="entry name" value="HMG_box_dom_sf"/>
</dbReference>
<feature type="compositionally biased region" description="Low complexity" evidence="13">
    <location>
        <begin position="1"/>
        <end position="29"/>
    </location>
</feature>
<dbReference type="CDD" id="cd21996">
    <property type="entry name" value="HMG-box_TCF7-like"/>
    <property type="match status" value="1"/>
</dbReference>
<dbReference type="GO" id="GO:0060070">
    <property type="term" value="P:canonical Wnt signaling pathway"/>
    <property type="evidence" value="ECO:0000318"/>
    <property type="project" value="GO_Central"/>
</dbReference>
<evidence type="ECO:0000256" key="3">
    <source>
        <dbReference type="ARBA" id="ARBA00022491"/>
    </source>
</evidence>
<proteinExistence type="inferred from homology"/>
<dbReference type="GO" id="GO:0006357">
    <property type="term" value="P:regulation of transcription by RNA polymerase II"/>
    <property type="evidence" value="ECO:0000318"/>
    <property type="project" value="GO_Central"/>
</dbReference>
<reference evidence="15 16" key="1">
    <citation type="journal article" date="2009" name="Science">
        <title>Genome sequence, comparative analysis, and population genetics of the domestic horse.</title>
        <authorList>
            <consortium name="Broad Institute Genome Sequencing Platform"/>
            <consortium name="Broad Institute Whole Genome Assembly Team"/>
            <person name="Wade C.M."/>
            <person name="Giulotto E."/>
            <person name="Sigurdsson S."/>
            <person name="Zoli M."/>
            <person name="Gnerre S."/>
            <person name="Imsland F."/>
            <person name="Lear T.L."/>
            <person name="Adelson D.L."/>
            <person name="Bailey E."/>
            <person name="Bellone R.R."/>
            <person name="Bloecker H."/>
            <person name="Distl O."/>
            <person name="Edgar R.C."/>
            <person name="Garber M."/>
            <person name="Leeb T."/>
            <person name="Mauceli E."/>
            <person name="MacLeod J.N."/>
            <person name="Penedo M.C.T."/>
            <person name="Raison J.M."/>
            <person name="Sharpe T."/>
            <person name="Vogel J."/>
            <person name="Andersson L."/>
            <person name="Antczak D.F."/>
            <person name="Biagi T."/>
            <person name="Binns M.M."/>
            <person name="Chowdhary B.P."/>
            <person name="Coleman S.J."/>
            <person name="Della Valle G."/>
            <person name="Fryc S."/>
            <person name="Guerin G."/>
            <person name="Hasegawa T."/>
            <person name="Hill E.W."/>
            <person name="Jurka J."/>
            <person name="Kiialainen A."/>
            <person name="Lindgren G."/>
            <person name="Liu J."/>
            <person name="Magnani E."/>
            <person name="Mickelson J.R."/>
            <person name="Murray J."/>
            <person name="Nergadze S.G."/>
            <person name="Onofrio R."/>
            <person name="Pedroni S."/>
            <person name="Piras M.F."/>
            <person name="Raudsepp T."/>
            <person name="Rocchi M."/>
            <person name="Roeed K.H."/>
            <person name="Ryder O.A."/>
            <person name="Searle S."/>
            <person name="Skow L."/>
            <person name="Swinburne J.E."/>
            <person name="Syvaenen A.C."/>
            <person name="Tozaki T."/>
            <person name="Valberg S.J."/>
            <person name="Vaudin M."/>
            <person name="White J.R."/>
            <person name="Zody M.C."/>
            <person name="Lander E.S."/>
            <person name="Lindblad-Toh K."/>
        </authorList>
    </citation>
    <scope>NUCLEOTIDE SEQUENCE [LARGE SCALE GENOMIC DNA]</scope>
    <source>
        <strain evidence="15 16">Thoroughbred</strain>
    </source>
</reference>
<organism evidence="15 16">
    <name type="scientific">Equus caballus</name>
    <name type="common">Horse</name>
    <dbReference type="NCBI Taxonomy" id="9796"/>
    <lineage>
        <taxon>Eukaryota</taxon>
        <taxon>Metazoa</taxon>
        <taxon>Chordata</taxon>
        <taxon>Craniata</taxon>
        <taxon>Vertebrata</taxon>
        <taxon>Euteleostomi</taxon>
        <taxon>Mammalia</taxon>
        <taxon>Eutheria</taxon>
        <taxon>Laurasiatheria</taxon>
        <taxon>Perissodactyla</taxon>
        <taxon>Equidae</taxon>
        <taxon>Equus</taxon>
    </lineage>
</organism>
<keyword evidence="3" id="KW-0678">Repressor</keyword>
<dbReference type="FunFam" id="1.10.30.10:FF:000001">
    <property type="entry name" value="transcription factor 7 isoform X2"/>
    <property type="match status" value="1"/>
</dbReference>
<dbReference type="GO" id="GO:0002376">
    <property type="term" value="P:immune system process"/>
    <property type="evidence" value="ECO:0007669"/>
    <property type="project" value="UniProtKB-ARBA"/>
</dbReference>
<evidence type="ECO:0000256" key="2">
    <source>
        <dbReference type="ARBA" id="ARBA00006569"/>
    </source>
</evidence>
<evidence type="ECO:0000256" key="4">
    <source>
        <dbReference type="ARBA" id="ARBA00022687"/>
    </source>
</evidence>
<dbReference type="InterPro" id="IPR024940">
    <property type="entry name" value="TCF/LEF"/>
</dbReference>
<evidence type="ECO:0000259" key="14">
    <source>
        <dbReference type="PROSITE" id="PS50118"/>
    </source>
</evidence>
<evidence type="ECO:0000256" key="12">
    <source>
        <dbReference type="PROSITE-ProRule" id="PRU00267"/>
    </source>
</evidence>
<keyword evidence="8" id="KW-0804">Transcription</keyword>
<feature type="region of interest" description="Disordered" evidence="13">
    <location>
        <begin position="440"/>
        <end position="468"/>
    </location>
</feature>
<evidence type="ECO:0000256" key="8">
    <source>
        <dbReference type="ARBA" id="ARBA00023163"/>
    </source>
</evidence>
<dbReference type="SMART" id="SM00398">
    <property type="entry name" value="HMG"/>
    <property type="match status" value="1"/>
</dbReference>
<dbReference type="GO" id="GO:0000981">
    <property type="term" value="F:DNA-binding transcription factor activity, RNA polymerase II-specific"/>
    <property type="evidence" value="ECO:0000318"/>
    <property type="project" value="GO_Central"/>
</dbReference>
<name>F6WDH1_HORSE</name>
<evidence type="ECO:0000256" key="6">
    <source>
        <dbReference type="ARBA" id="ARBA00023125"/>
    </source>
</evidence>
<dbReference type="Gene3D" id="1.10.30.10">
    <property type="entry name" value="High mobility group box domain"/>
    <property type="match status" value="1"/>
</dbReference>
<feature type="compositionally biased region" description="Gly residues" evidence="13">
    <location>
        <begin position="130"/>
        <end position="145"/>
    </location>
</feature>
<sequence length="633" mass="67329">MFGPASSRSGSAWRPRPAPAARPGGVSPRSARRAPGSEVRTPGSPPPGPAPRPALPRPAHPRAERIMPQLDSSGGGAGGGDDLGAPDELLAFQDEGEEQDDKSRDSAAGPERDLAELKSSLVNESEVAAGGAGVPGAGAGAGGEAEVGAEALGRQHTSQRLFPDKLAESLEDGLKAPECASGMYKDTVYSAFNLLMHYPPPSGAGQHPQPQPPLHNKTSQPAHGVPQLSPLYEHFSSPHPTPAPADISQKQGVHRPLQTPDLSGFYSLTSGSMGQLPHTVSWPSPPLYPLSPSCGYRQHFPAPTAAPGTPYPRFTHPSLMLGSGVPGHPAAIPHPAIVPPSGKQELQPYDRTLKTQAESKAEKEAKKPTIKKPLNAFMLYMKEMRAKVIAECTLKESAAINQILGRRWHALSREEQAKYYELARKERQLHMQLYPGWSARDNYGKKKRRSREKHQESNTDPGSPKKCRARFGLNQQTDWCGPCRRKKKCIRYLPGEGRCPSPVPSDDSALGCPESPAPQDSPSYLLLPGFPTELLASPAEPAPTSPGLSATLSLPTPWAPTGLPQHPAEYTGTTTGISETGSLACTGHLSSSRDPPSERRRQSPKARGNRSGALLTSSEGPGPGDFRGCTTSA</sequence>
<dbReference type="Pfam" id="PF00505">
    <property type="entry name" value="HMG_box"/>
    <property type="match status" value="1"/>
</dbReference>
<dbReference type="Ensembl" id="ENSECAT00000008408.3">
    <property type="protein sequence ID" value="ENSECAP00000006291.2"/>
    <property type="gene ID" value="ENSECAG00000008098.4"/>
</dbReference>
<dbReference type="GO" id="GO:1990907">
    <property type="term" value="C:beta-catenin-TCF complex"/>
    <property type="evidence" value="ECO:0000318"/>
    <property type="project" value="GO_Central"/>
</dbReference>
<dbReference type="SUPFAM" id="SSF47095">
    <property type="entry name" value="HMG-box"/>
    <property type="match status" value="1"/>
</dbReference>
<feature type="compositionally biased region" description="Gly residues" evidence="13">
    <location>
        <begin position="73"/>
        <end position="82"/>
    </location>
</feature>
<dbReference type="InterPro" id="IPR013558">
    <property type="entry name" value="CTNNB1-bd_N"/>
</dbReference>
<keyword evidence="4" id="KW-0879">Wnt signaling pathway</keyword>
<comment type="similarity">
    <text evidence="2">Belongs to the TCF/LEF family.</text>
</comment>
<evidence type="ECO:0000313" key="15">
    <source>
        <dbReference type="Ensembl" id="ENSECAP00000006291.2"/>
    </source>
</evidence>
<feature type="region of interest" description="Disordered" evidence="13">
    <location>
        <begin position="499"/>
        <end position="523"/>
    </location>
</feature>
<dbReference type="GO" id="GO:0000785">
    <property type="term" value="C:chromatin"/>
    <property type="evidence" value="ECO:0000318"/>
    <property type="project" value="GO_Central"/>
</dbReference>
<dbReference type="GO" id="GO:0000978">
    <property type="term" value="F:RNA polymerase II cis-regulatory region sequence-specific DNA binding"/>
    <property type="evidence" value="ECO:0000318"/>
    <property type="project" value="GO_Central"/>
</dbReference>
<evidence type="ECO:0000256" key="5">
    <source>
        <dbReference type="ARBA" id="ARBA00023015"/>
    </source>
</evidence>
<evidence type="ECO:0000313" key="16">
    <source>
        <dbReference type="Proteomes" id="UP000002281"/>
    </source>
</evidence>
<accession>F6WDH1</accession>
<feature type="compositionally biased region" description="Pro residues" evidence="13">
    <location>
        <begin position="43"/>
        <end position="58"/>
    </location>
</feature>
<dbReference type="Pfam" id="PF08347">
    <property type="entry name" value="CTNNB1_binding"/>
    <property type="match status" value="1"/>
</dbReference>
<protein>
    <recommendedName>
        <fullName evidence="10">Transcription factor 7</fullName>
    </recommendedName>
    <alternativeName>
        <fullName evidence="11">T-cell-specific transcription factor 1</fullName>
    </alternativeName>
</protein>
<evidence type="ECO:0000256" key="1">
    <source>
        <dbReference type="ARBA" id="ARBA00004123"/>
    </source>
</evidence>
<dbReference type="PROSITE" id="PS50118">
    <property type="entry name" value="HMG_BOX_2"/>
    <property type="match status" value="1"/>
</dbReference>
<dbReference type="Proteomes" id="UP000002281">
    <property type="component" value="Chromosome 14"/>
</dbReference>
<dbReference type="PANTHER" id="PTHR10373:SF33">
    <property type="entry name" value="TRANSCRIPTION FACTOR 7"/>
    <property type="match status" value="1"/>
</dbReference>
<evidence type="ECO:0000256" key="9">
    <source>
        <dbReference type="ARBA" id="ARBA00023242"/>
    </source>
</evidence>
<keyword evidence="16" id="KW-1185">Reference proteome</keyword>
<feature type="compositionally biased region" description="Basic and acidic residues" evidence="13">
    <location>
        <begin position="101"/>
        <end position="116"/>
    </location>
</feature>
<dbReference type="AlphaFoldDB" id="F6WDH1"/>
<dbReference type="HOGENOM" id="CLU_013229_1_1_1"/>
<dbReference type="FunFam" id="4.10.900.10:FF:000009">
    <property type="entry name" value="transcription factor 7 isoform X1"/>
    <property type="match status" value="1"/>
</dbReference>
<dbReference type="Gene3D" id="4.10.900.10">
    <property type="entry name" value="TCF3-CBD (Catenin binding domain)"/>
    <property type="match status" value="1"/>
</dbReference>
<feature type="DNA-binding region" description="HMG box" evidence="12">
    <location>
        <begin position="370"/>
        <end position="438"/>
    </location>
</feature>
<feature type="compositionally biased region" description="Low complexity" evidence="13">
    <location>
        <begin position="571"/>
        <end position="582"/>
    </location>
</feature>
<dbReference type="PANTHER" id="PTHR10373">
    <property type="entry name" value="TRANSCRIPTION FACTOR 7 FAMILY MEMBER"/>
    <property type="match status" value="1"/>
</dbReference>
<reference evidence="15" key="2">
    <citation type="submission" date="2025-08" db="UniProtKB">
        <authorList>
            <consortium name="Ensembl"/>
        </authorList>
    </citation>
    <scope>IDENTIFICATION</scope>
    <source>
        <strain evidence="15">Thoroughbred</strain>
    </source>
</reference>
<dbReference type="InterPro" id="IPR027397">
    <property type="entry name" value="Catenin-bd_sf"/>
</dbReference>
<keyword evidence="9 12" id="KW-0539">Nucleus</keyword>
<evidence type="ECO:0000256" key="11">
    <source>
        <dbReference type="ARBA" id="ARBA00083571"/>
    </source>
</evidence>
<feature type="domain" description="HMG box" evidence="14">
    <location>
        <begin position="370"/>
        <end position="438"/>
    </location>
</feature>
<evidence type="ECO:0000256" key="7">
    <source>
        <dbReference type="ARBA" id="ARBA00023159"/>
    </source>
</evidence>
<gene>
    <name evidence="15 17" type="primary">TCF7</name>
</gene>
<dbReference type="Bgee" id="ENSECAG00000008098">
    <property type="expression patterns" value="Expressed in leukocyte and 21 other cell types or tissues"/>
</dbReference>
<evidence type="ECO:0000256" key="13">
    <source>
        <dbReference type="SAM" id="MobiDB-lite"/>
    </source>
</evidence>
<feature type="region of interest" description="Disordered" evidence="13">
    <location>
        <begin position="535"/>
        <end position="633"/>
    </location>
</feature>
<keyword evidence="7" id="KW-0010">Activator</keyword>
<evidence type="ECO:0000313" key="17">
    <source>
        <dbReference type="VGNC" id="VGNC:55516"/>
    </source>
</evidence>
<dbReference type="VGNC" id="VGNC:55516">
    <property type="gene designation" value="TCF7"/>
</dbReference>
<dbReference type="SMART" id="SM01366">
    <property type="entry name" value="c-clamp"/>
    <property type="match status" value="1"/>
</dbReference>
<feature type="region of interest" description="Disordered" evidence="13">
    <location>
        <begin position="1"/>
        <end position="145"/>
    </location>
</feature>
<keyword evidence="6 12" id="KW-0238">DNA-binding</keyword>
<evidence type="ECO:0000256" key="10">
    <source>
        <dbReference type="ARBA" id="ARBA00073237"/>
    </source>
</evidence>
<dbReference type="GeneTree" id="ENSGT00940000159831"/>
<dbReference type="GO" id="GO:0005654">
    <property type="term" value="C:nucleoplasm"/>
    <property type="evidence" value="ECO:0007669"/>
    <property type="project" value="UniProtKB-ARBA"/>
</dbReference>
<reference evidence="15" key="3">
    <citation type="submission" date="2025-09" db="UniProtKB">
        <authorList>
            <consortium name="Ensembl"/>
        </authorList>
    </citation>
    <scope>IDENTIFICATION</scope>
    <source>
        <strain evidence="15">Thoroughbred</strain>
    </source>
</reference>
<feature type="region of interest" description="Disordered" evidence="13">
    <location>
        <begin position="200"/>
        <end position="266"/>
    </location>
</feature>
<keyword evidence="5" id="KW-0805">Transcription regulation</keyword>
<comment type="subcellular location">
    <subcellularLocation>
        <location evidence="1">Nucleus</location>
    </subcellularLocation>
</comment>
<dbReference type="InterPro" id="IPR009071">
    <property type="entry name" value="HMG_box_dom"/>
</dbReference>